<evidence type="ECO:0000256" key="1">
    <source>
        <dbReference type="SAM" id="Phobius"/>
    </source>
</evidence>
<protein>
    <submittedName>
        <fullName evidence="2">Spore maturation protein SpmA</fullName>
    </submittedName>
</protein>
<keyword evidence="1" id="KW-1133">Transmembrane helix</keyword>
<dbReference type="Proteomes" id="UP001646157">
    <property type="component" value="Unassembled WGS sequence"/>
</dbReference>
<keyword evidence="3" id="KW-1185">Reference proteome</keyword>
<keyword evidence="1" id="KW-0472">Membrane</keyword>
<evidence type="ECO:0000313" key="3">
    <source>
        <dbReference type="Proteomes" id="UP001646157"/>
    </source>
</evidence>
<accession>A0ABS2ND99</accession>
<reference evidence="2 3" key="1">
    <citation type="submission" date="2021-01" db="EMBL/GenBank/DDBJ databases">
        <title>Genomic Encyclopedia of Type Strains, Phase IV (KMG-IV): sequencing the most valuable type-strain genomes for metagenomic binning, comparative biology and taxonomic classification.</title>
        <authorList>
            <person name="Goeker M."/>
        </authorList>
    </citation>
    <scope>NUCLEOTIDE SEQUENCE [LARGE SCALE GENOMIC DNA]</scope>
    <source>
        <strain evidence="2 3">DSM 24834</strain>
    </source>
</reference>
<dbReference type="EMBL" id="JAFBDZ010000002">
    <property type="protein sequence ID" value="MBM7585830.1"/>
    <property type="molecule type" value="Genomic_DNA"/>
</dbReference>
<sequence>MNYLWIAYFIIGLILCLIQEEPEEVDEDEGVTYAFILFLLILIILWPVVLIWQGIKGMKS</sequence>
<organism evidence="2 3">
    <name type="scientific">Rossellomorea pakistanensis</name>
    <dbReference type="NCBI Taxonomy" id="992288"/>
    <lineage>
        <taxon>Bacteria</taxon>
        <taxon>Bacillati</taxon>
        <taxon>Bacillota</taxon>
        <taxon>Bacilli</taxon>
        <taxon>Bacillales</taxon>
        <taxon>Bacillaceae</taxon>
        <taxon>Rossellomorea</taxon>
    </lineage>
</organism>
<gene>
    <name evidence="2" type="ORF">JOC86_002372</name>
</gene>
<name>A0ABS2ND99_9BACI</name>
<proteinExistence type="predicted"/>
<evidence type="ECO:0000313" key="2">
    <source>
        <dbReference type="EMBL" id="MBM7585830.1"/>
    </source>
</evidence>
<feature type="transmembrane region" description="Helical" evidence="1">
    <location>
        <begin position="30"/>
        <end position="52"/>
    </location>
</feature>
<comment type="caution">
    <text evidence="2">The sequence shown here is derived from an EMBL/GenBank/DDBJ whole genome shotgun (WGS) entry which is preliminary data.</text>
</comment>
<dbReference type="RefSeq" id="WP_205172558.1">
    <property type="nucleotide sequence ID" value="NZ_JAFBDZ010000002.1"/>
</dbReference>
<keyword evidence="1" id="KW-0812">Transmembrane</keyword>